<dbReference type="Proteomes" id="UP000294830">
    <property type="component" value="Unassembled WGS sequence"/>
</dbReference>
<dbReference type="InterPro" id="IPR010559">
    <property type="entry name" value="Sig_transdc_His_kin_internal"/>
</dbReference>
<dbReference type="RefSeq" id="WP_131838342.1">
    <property type="nucleotide sequence ID" value="NZ_SLWB01000002.1"/>
</dbReference>
<feature type="transmembrane region" description="Helical" evidence="1">
    <location>
        <begin position="20"/>
        <end position="40"/>
    </location>
</feature>
<dbReference type="InterPro" id="IPR050640">
    <property type="entry name" value="Bact_2-comp_sensor_kinase"/>
</dbReference>
<accession>A0A4R2EUM0</accession>
<keyword evidence="1" id="KW-0472">Membrane</keyword>
<keyword evidence="1" id="KW-1133">Transmembrane helix</keyword>
<evidence type="ECO:0000256" key="1">
    <source>
        <dbReference type="SAM" id="Phobius"/>
    </source>
</evidence>
<dbReference type="OrthoDB" id="9809908at2"/>
<feature type="transmembrane region" description="Helical" evidence="1">
    <location>
        <begin position="60"/>
        <end position="76"/>
    </location>
</feature>
<reference evidence="3 4" key="1">
    <citation type="submission" date="2019-03" db="EMBL/GenBank/DDBJ databases">
        <title>Genomic Encyclopedia of Archaeal and Bacterial Type Strains, Phase II (KMG-II): from individual species to whole genera.</title>
        <authorList>
            <person name="Goeker M."/>
        </authorList>
    </citation>
    <scope>NUCLEOTIDE SEQUENCE [LARGE SCALE GENOMIC DNA]</scope>
    <source>
        <strain evidence="3 4">RL-C</strain>
    </source>
</reference>
<dbReference type="Pfam" id="PF06580">
    <property type="entry name" value="His_kinase"/>
    <property type="match status" value="1"/>
</dbReference>
<keyword evidence="4" id="KW-1185">Reference proteome</keyword>
<evidence type="ECO:0000313" key="4">
    <source>
        <dbReference type="Proteomes" id="UP000294830"/>
    </source>
</evidence>
<dbReference type="InterPro" id="IPR036890">
    <property type="entry name" value="HATPase_C_sf"/>
</dbReference>
<name>A0A4R2EUM0_9BACT</name>
<feature type="domain" description="Signal transduction histidine kinase internal region" evidence="2">
    <location>
        <begin position="165"/>
        <end position="242"/>
    </location>
</feature>
<evidence type="ECO:0000313" key="3">
    <source>
        <dbReference type="EMBL" id="TCN72287.1"/>
    </source>
</evidence>
<dbReference type="GO" id="GO:0016020">
    <property type="term" value="C:membrane"/>
    <property type="evidence" value="ECO:0007669"/>
    <property type="project" value="InterPro"/>
</dbReference>
<dbReference type="GO" id="GO:0000155">
    <property type="term" value="F:phosphorelay sensor kinase activity"/>
    <property type="evidence" value="ECO:0007669"/>
    <property type="project" value="InterPro"/>
</dbReference>
<organism evidence="3 4">
    <name type="scientific">Acetobacteroides hydrogenigenes</name>
    <dbReference type="NCBI Taxonomy" id="979970"/>
    <lineage>
        <taxon>Bacteria</taxon>
        <taxon>Pseudomonadati</taxon>
        <taxon>Bacteroidota</taxon>
        <taxon>Bacteroidia</taxon>
        <taxon>Bacteroidales</taxon>
        <taxon>Rikenellaceae</taxon>
        <taxon>Acetobacteroides</taxon>
    </lineage>
</organism>
<comment type="caution">
    <text evidence="3">The sequence shown here is derived from an EMBL/GenBank/DDBJ whole genome shotgun (WGS) entry which is preliminary data.</text>
</comment>
<feature type="transmembrane region" description="Helical" evidence="1">
    <location>
        <begin position="125"/>
        <end position="145"/>
    </location>
</feature>
<dbReference type="PANTHER" id="PTHR34220">
    <property type="entry name" value="SENSOR HISTIDINE KINASE YPDA"/>
    <property type="match status" value="1"/>
</dbReference>
<feature type="transmembrane region" description="Helical" evidence="1">
    <location>
        <begin position="83"/>
        <end position="105"/>
    </location>
</feature>
<dbReference type="PANTHER" id="PTHR34220:SF7">
    <property type="entry name" value="SENSOR HISTIDINE KINASE YPDA"/>
    <property type="match status" value="1"/>
</dbReference>
<dbReference type="EMBL" id="SLWB01000002">
    <property type="protein sequence ID" value="TCN72287.1"/>
    <property type="molecule type" value="Genomic_DNA"/>
</dbReference>
<protein>
    <submittedName>
        <fullName evidence="3">GHKL domain-containing protein</fullName>
    </submittedName>
</protein>
<proteinExistence type="predicted"/>
<evidence type="ECO:0000259" key="2">
    <source>
        <dbReference type="Pfam" id="PF06580"/>
    </source>
</evidence>
<keyword evidence="1" id="KW-0812">Transmembrane</keyword>
<sequence length="355" mass="41323">MSIYDITGSKRVNDLLNLRWFRHLLYWCVTIGFFTLFWGSEKNSYGVVFLNELLMLPPKLLAVYTLLLVLVPQFLFKKRVLLFTILTLAVMVVCGIILLFDQYLVTKYVLNLYVESPVYLNRFKALSAMVDINTVLIIPLVIKIVEHGYRNLQRSELLEKEKLETELKFLKAQIHPHFFFNTLNNLYSLVLRKSDKAPDVVLMLSELMRYVLYDSNVPKVSLEKELKHIGNYINLEKLRLPQNAEIRFEVTGNTLAMAIEPMLLTPIIENCFKHVNTTSDSKCWIHISINVEHSQLLLIAENSMDEQPDTAEEQRQGVGLRNVERRLELLYPNRYELKAISDGFSYLCKLKLQLS</sequence>
<dbReference type="Gene3D" id="3.30.565.10">
    <property type="entry name" value="Histidine kinase-like ATPase, C-terminal domain"/>
    <property type="match status" value="1"/>
</dbReference>
<gene>
    <name evidence="3" type="ORF">CLV25_102253</name>
</gene>
<dbReference type="AlphaFoldDB" id="A0A4R2EUM0"/>